<dbReference type="AlphaFoldDB" id="A0A139KMP0"/>
<dbReference type="SUPFAM" id="SSF48452">
    <property type="entry name" value="TPR-like"/>
    <property type="match status" value="1"/>
</dbReference>
<dbReference type="Gene3D" id="1.25.40.390">
    <property type="match status" value="1"/>
</dbReference>
<accession>A0A139KMP0</accession>
<dbReference type="PROSITE" id="PS51257">
    <property type="entry name" value="PROKAR_LIPOPROTEIN"/>
    <property type="match status" value="1"/>
</dbReference>
<protein>
    <submittedName>
        <fullName evidence="1">Uncharacterized protein</fullName>
    </submittedName>
</protein>
<sequence>MKMKKFKIEIILMGVLAMIFASCSDFFEPNNDTTLNGDRYIKEGSELYSGFLGIITKIQAIGDKAIYLTDMRGELLEPTENTPADLYSIYNYDDDLSGNTYADPAKYYDVIIACNDYLQKAKEYRDTHVTTVDDDDYRGLISSTVRLKTWTYLMLAKIYGQAIWFDDPMQSMKDIVSQTPKNLSELVDECDKLLNTGFDGINGTYNMSWNEWLDPANGATSTNDEYKRWNMMVPGYFVLQAEIALWKGDYQKAATTILGEMSRTFALAEYQGNVANIKYMRSGSYGSNYGQQYDSEMPVLTAAESVIMYDYKYNQQNSLLNHFDRSGSYMMRASVPGSKRFEDITFNPSADATAIKTSDARFRAIQEIEKDVEYAIRKYRGFRKSGHSVAHDDTYIMIYHTSDLYFMAIEALNNMGRFEPVSVLMNTGVDPFYGAGVVLGEQWQGLNCNWGLWTTLYAGFRRTYADNGVRGILGLGKRDMWQTPEDIKEEIVAEQKLDGLSDEDKIKKHNDIELVKEAFLEFPCEGKTYPLMIRVAKRWNDYSFIADFVGQKYESDQAKQAEVKAKIMNGAYFVPWDLQGKSSSH</sequence>
<organism evidence="1 2">
    <name type="scientific">Bacteroides thetaiotaomicron</name>
    <dbReference type="NCBI Taxonomy" id="818"/>
    <lineage>
        <taxon>Bacteria</taxon>
        <taxon>Pseudomonadati</taxon>
        <taxon>Bacteroidota</taxon>
        <taxon>Bacteroidia</taxon>
        <taxon>Bacteroidales</taxon>
        <taxon>Bacteroidaceae</taxon>
        <taxon>Bacteroides</taxon>
    </lineage>
</organism>
<proteinExistence type="predicted"/>
<reference evidence="1 2" key="1">
    <citation type="submission" date="2020-02" db="EMBL/GenBank/DDBJ databases">
        <title>Whole-genome sequencing and comparative analysis of the genomes of Bacteroides thetaiotaomicron and Escherichia coli isolated from a healthy resident in Vietnam.</title>
        <authorList>
            <person name="Mohsin M."/>
            <person name="Tanaka K."/>
            <person name="Kawahara R."/>
            <person name="Kondo S."/>
            <person name="Noguchi H."/>
            <person name="Motooka D."/>
            <person name="Nakamura S."/>
            <person name="Khong D.T."/>
            <person name="Nguyen T.N."/>
            <person name="Tran H.T."/>
            <person name="Yamamoto Y."/>
        </authorList>
    </citation>
    <scope>NUCLEOTIDE SEQUENCE [LARGE SCALE GENOMIC DNA]</scope>
    <source>
        <strain evidence="1 2">F9-2</strain>
    </source>
</reference>
<name>A0A139KMP0_BACT4</name>
<dbReference type="Proteomes" id="UP000500882">
    <property type="component" value="Chromosome"/>
</dbReference>
<dbReference type="InterPro" id="IPR011990">
    <property type="entry name" value="TPR-like_helical_dom_sf"/>
</dbReference>
<dbReference type="EMBL" id="AP022660">
    <property type="protein sequence ID" value="BCA48714.1"/>
    <property type="molecule type" value="Genomic_DNA"/>
</dbReference>
<evidence type="ECO:0000313" key="1">
    <source>
        <dbReference type="EMBL" id="BCA48714.1"/>
    </source>
</evidence>
<gene>
    <name evidence="1" type="ORF">BatF92_06560</name>
</gene>
<evidence type="ECO:0000313" key="2">
    <source>
        <dbReference type="Proteomes" id="UP000500882"/>
    </source>
</evidence>